<dbReference type="AlphaFoldDB" id="A0A7V8RFD6"/>
<evidence type="ECO:0000259" key="1">
    <source>
        <dbReference type="Pfam" id="PF11860"/>
    </source>
</evidence>
<feature type="domain" description="N-acetylmuramidase" evidence="1">
    <location>
        <begin position="24"/>
        <end position="208"/>
    </location>
</feature>
<proteinExistence type="predicted"/>
<sequence>MAIGLTLADFRTAAATLGCTSVQIRAVWEVESGGGWFTDVRSDILALDGPGGFLDGPHLPKILFEAHVFDRRTAGRYRDSHPNLSSRVWNRKLYIGGQGEYVRLWKAMQLDRHAALKSASVGGAQIMGFNHRLAGFDTVEAYWEAMKVSEAAHLQAFATFIENRGLVKALKAISNSPEDCIAFARGYNGPGYARNNYHVKIAQAHARYA</sequence>
<keyword evidence="3" id="KW-1185">Reference proteome</keyword>
<organism evidence="2 3">
    <name type="scientific">Sphingomonas ursincola</name>
    <dbReference type="NCBI Taxonomy" id="56361"/>
    <lineage>
        <taxon>Bacteria</taxon>
        <taxon>Pseudomonadati</taxon>
        <taxon>Pseudomonadota</taxon>
        <taxon>Alphaproteobacteria</taxon>
        <taxon>Sphingomonadales</taxon>
        <taxon>Sphingomonadaceae</taxon>
        <taxon>Sphingomonas</taxon>
    </lineage>
</organism>
<dbReference type="Proteomes" id="UP000589292">
    <property type="component" value="Unassembled WGS sequence"/>
</dbReference>
<evidence type="ECO:0000313" key="3">
    <source>
        <dbReference type="Proteomes" id="UP000589292"/>
    </source>
</evidence>
<reference evidence="2 3" key="1">
    <citation type="journal article" date="1994" name="Int. J. Syst. Bacteriol.">
        <title>Phylogenetic positions of novel aerobic, bacteriochlorophyll a-containing bacteria and description of Roseococcus thiosulfatophilus gen. nov., sp. nov., Erythromicrobium ramosum gen. nov., sp. nov., and Erythrobacter litoralis sp. nov.</title>
        <authorList>
            <person name="Yurkov V."/>
            <person name="Stackebrandt E."/>
            <person name="Holmes A."/>
            <person name="Fuerst J.A."/>
            <person name="Hugenholtz P."/>
            <person name="Golecki J."/>
            <person name="Gad'on N."/>
            <person name="Gorlenko V.M."/>
            <person name="Kompantseva E.I."/>
            <person name="Drews G."/>
        </authorList>
    </citation>
    <scope>NUCLEOTIDE SEQUENCE [LARGE SCALE GENOMIC DNA]</scope>
    <source>
        <strain evidence="2 3">KR-99</strain>
    </source>
</reference>
<dbReference type="EMBL" id="VDES01000003">
    <property type="protein sequence ID" value="MBA1375433.1"/>
    <property type="molecule type" value="Genomic_DNA"/>
</dbReference>
<evidence type="ECO:0000313" key="2">
    <source>
        <dbReference type="EMBL" id="MBA1375433.1"/>
    </source>
</evidence>
<gene>
    <name evidence="2" type="ORF">FG486_13880</name>
</gene>
<name>A0A7V8RFD6_9SPHN</name>
<accession>A0A7V8RFD6</accession>
<protein>
    <submittedName>
        <fullName evidence="2">N-acetylmuramidase family protein</fullName>
    </submittedName>
</protein>
<comment type="caution">
    <text evidence="2">The sequence shown here is derived from an EMBL/GenBank/DDBJ whole genome shotgun (WGS) entry which is preliminary data.</text>
</comment>
<dbReference type="InterPro" id="IPR024408">
    <property type="entry name" value="Muramidase"/>
</dbReference>
<dbReference type="Pfam" id="PF11860">
    <property type="entry name" value="Muramidase"/>
    <property type="match status" value="1"/>
</dbReference>